<gene>
    <name evidence="1" type="ORF">QTH91_05775</name>
</gene>
<proteinExistence type="predicted"/>
<dbReference type="NCBIfam" id="NF043052">
    <property type="entry name" value="DodecBact"/>
    <property type="match status" value="1"/>
</dbReference>
<dbReference type="InterPro" id="IPR050049">
    <property type="entry name" value="Dodecin_bact"/>
</dbReference>
<dbReference type="Proteomes" id="UP001174908">
    <property type="component" value="Unassembled WGS sequence"/>
</dbReference>
<accession>A0ABT7N7T8</accession>
<dbReference type="SUPFAM" id="SSF89807">
    <property type="entry name" value="Dodecin-like"/>
    <property type="match status" value="1"/>
</dbReference>
<protein>
    <submittedName>
        <fullName evidence="1">Dodecin family protein</fullName>
    </submittedName>
</protein>
<name>A0ABT7N7T8_9BURK</name>
<keyword evidence="2" id="KW-1185">Reference proteome</keyword>
<dbReference type="PANTHER" id="PTHR39324:SF1">
    <property type="entry name" value="CALCIUM DODECIN"/>
    <property type="match status" value="1"/>
</dbReference>
<comment type="caution">
    <text evidence="1">The sequence shown here is derived from an EMBL/GenBank/DDBJ whole genome shotgun (WGS) entry which is preliminary data.</text>
</comment>
<evidence type="ECO:0000313" key="1">
    <source>
        <dbReference type="EMBL" id="MDM0043982.1"/>
    </source>
</evidence>
<sequence>MSNHVYKILELTGSSTQGSDDAIKTAIAKASDTVRNIQWFEVLETRGHVKDGKVAHWQVTIKVGFTLE</sequence>
<dbReference type="PANTHER" id="PTHR39324">
    <property type="entry name" value="CALCIUM DODECIN"/>
    <property type="match status" value="1"/>
</dbReference>
<reference evidence="1" key="1">
    <citation type="submission" date="2023-06" db="EMBL/GenBank/DDBJ databases">
        <authorList>
            <person name="Jiang Y."/>
            <person name="Liu Q."/>
        </authorList>
    </citation>
    <scope>NUCLEOTIDE SEQUENCE</scope>
    <source>
        <strain evidence="1">CGMCC 1.12089</strain>
    </source>
</reference>
<dbReference type="Gene3D" id="3.30.1660.10">
    <property type="entry name" value="Flavin-binding protein dodecin"/>
    <property type="match status" value="1"/>
</dbReference>
<dbReference type="InterPro" id="IPR025543">
    <property type="entry name" value="Dodecin-like"/>
</dbReference>
<dbReference type="Pfam" id="PF07311">
    <property type="entry name" value="Dodecin"/>
    <property type="match status" value="1"/>
</dbReference>
<dbReference type="InterPro" id="IPR009923">
    <property type="entry name" value="Dodecin"/>
</dbReference>
<evidence type="ECO:0000313" key="2">
    <source>
        <dbReference type="Proteomes" id="UP001174908"/>
    </source>
</evidence>
<organism evidence="1 2">
    <name type="scientific">Variovorax dokdonensis</name>
    <dbReference type="NCBI Taxonomy" id="344883"/>
    <lineage>
        <taxon>Bacteria</taxon>
        <taxon>Pseudomonadati</taxon>
        <taxon>Pseudomonadota</taxon>
        <taxon>Betaproteobacteria</taxon>
        <taxon>Burkholderiales</taxon>
        <taxon>Comamonadaceae</taxon>
        <taxon>Variovorax</taxon>
    </lineage>
</organism>
<dbReference type="InterPro" id="IPR036694">
    <property type="entry name" value="Dodecin-like_sf"/>
</dbReference>
<dbReference type="RefSeq" id="WP_286659050.1">
    <property type="nucleotide sequence ID" value="NZ_JASZYV010000001.1"/>
</dbReference>
<dbReference type="EMBL" id="JASZYV010000001">
    <property type="protein sequence ID" value="MDM0043982.1"/>
    <property type="molecule type" value="Genomic_DNA"/>
</dbReference>